<dbReference type="Proteomes" id="UP000678499">
    <property type="component" value="Unassembled WGS sequence"/>
</dbReference>
<dbReference type="PANTHER" id="PTHR19879">
    <property type="entry name" value="TRANSCRIPTION INITIATION FACTOR TFIID"/>
    <property type="match status" value="1"/>
</dbReference>
<proteinExistence type="inferred from homology"/>
<dbReference type="PROSITE" id="PS00678">
    <property type="entry name" value="WD_REPEATS_1"/>
    <property type="match status" value="1"/>
</dbReference>
<dbReference type="Pfam" id="PF00400">
    <property type="entry name" value="WD40"/>
    <property type="match status" value="6"/>
</dbReference>
<evidence type="ECO:0000313" key="12">
    <source>
        <dbReference type="EMBL" id="CAD7281665.1"/>
    </source>
</evidence>
<evidence type="ECO:0000256" key="6">
    <source>
        <dbReference type="ARBA" id="ARBA00023163"/>
    </source>
</evidence>
<protein>
    <recommendedName>
        <fullName evidence="8">Transcription initiation factor TFIID subunit 5</fullName>
    </recommendedName>
</protein>
<dbReference type="InterPro" id="IPR007582">
    <property type="entry name" value="TFIID_NTD2"/>
</dbReference>
<dbReference type="Gene3D" id="1.25.40.500">
    <property type="entry name" value="TFIID subunit TAF5, NTD2 domain"/>
    <property type="match status" value="1"/>
</dbReference>
<dbReference type="EMBL" id="OA885106">
    <property type="protein sequence ID" value="CAD7281665.1"/>
    <property type="molecule type" value="Genomic_DNA"/>
</dbReference>
<feature type="domain" description="TFIID subunit TAF5 NTD2" evidence="11">
    <location>
        <begin position="96"/>
        <end position="227"/>
    </location>
</feature>
<feature type="repeat" description="WD" evidence="9">
    <location>
        <begin position="448"/>
        <end position="481"/>
    </location>
</feature>
<feature type="compositionally biased region" description="Low complexity" evidence="10">
    <location>
        <begin position="285"/>
        <end position="300"/>
    </location>
</feature>
<organism evidence="12">
    <name type="scientific">Notodromas monacha</name>
    <dbReference type="NCBI Taxonomy" id="399045"/>
    <lineage>
        <taxon>Eukaryota</taxon>
        <taxon>Metazoa</taxon>
        <taxon>Ecdysozoa</taxon>
        <taxon>Arthropoda</taxon>
        <taxon>Crustacea</taxon>
        <taxon>Oligostraca</taxon>
        <taxon>Ostracoda</taxon>
        <taxon>Podocopa</taxon>
        <taxon>Podocopida</taxon>
        <taxon>Cypridocopina</taxon>
        <taxon>Cypridoidea</taxon>
        <taxon>Cyprididae</taxon>
        <taxon>Notodromas</taxon>
    </lineage>
</organism>
<dbReference type="GO" id="GO:0006367">
    <property type="term" value="P:transcription initiation at RNA polymerase II promoter"/>
    <property type="evidence" value="ECO:0007669"/>
    <property type="project" value="TreeGrafter"/>
</dbReference>
<dbReference type="PROSITE" id="PS50294">
    <property type="entry name" value="WD_REPEATS_REGION"/>
    <property type="match status" value="5"/>
</dbReference>
<evidence type="ECO:0000256" key="8">
    <source>
        <dbReference type="ARBA" id="ARBA00044130"/>
    </source>
</evidence>
<reference evidence="12" key="1">
    <citation type="submission" date="2020-11" db="EMBL/GenBank/DDBJ databases">
        <authorList>
            <person name="Tran Van P."/>
        </authorList>
    </citation>
    <scope>NUCLEOTIDE SEQUENCE</scope>
</reference>
<keyword evidence="7" id="KW-0539">Nucleus</keyword>
<feature type="compositionally biased region" description="Basic and acidic residues" evidence="10">
    <location>
        <begin position="315"/>
        <end position="325"/>
    </location>
</feature>
<evidence type="ECO:0000256" key="5">
    <source>
        <dbReference type="ARBA" id="ARBA00023015"/>
    </source>
</evidence>
<evidence type="ECO:0000259" key="11">
    <source>
        <dbReference type="Pfam" id="PF04494"/>
    </source>
</evidence>
<dbReference type="SUPFAM" id="SSF50978">
    <property type="entry name" value="WD40 repeat-like"/>
    <property type="match status" value="1"/>
</dbReference>
<feature type="repeat" description="WD" evidence="9">
    <location>
        <begin position="490"/>
        <end position="531"/>
    </location>
</feature>
<dbReference type="OrthoDB" id="10266330at2759"/>
<evidence type="ECO:0000256" key="2">
    <source>
        <dbReference type="ARBA" id="ARBA00009435"/>
    </source>
</evidence>
<evidence type="ECO:0000313" key="13">
    <source>
        <dbReference type="Proteomes" id="UP000678499"/>
    </source>
</evidence>
<comment type="similarity">
    <text evidence="2">Belongs to the WD repeat TAF5 family.</text>
</comment>
<feature type="repeat" description="WD" evidence="9">
    <location>
        <begin position="574"/>
        <end position="615"/>
    </location>
</feature>
<dbReference type="PRINTS" id="PR00320">
    <property type="entry name" value="GPROTEINBRPT"/>
</dbReference>
<accession>A0A7R9BXB1</accession>
<keyword evidence="3 9" id="KW-0853">WD repeat</keyword>
<dbReference type="FunFam" id="2.130.10.10:FF:000243">
    <property type="entry name" value="Transcription initiation factor TFIID subunit 5"/>
    <property type="match status" value="1"/>
</dbReference>
<feature type="region of interest" description="Disordered" evidence="10">
    <location>
        <begin position="19"/>
        <end position="38"/>
    </location>
</feature>
<dbReference type="PROSITE" id="PS50082">
    <property type="entry name" value="WD_REPEATS_2"/>
    <property type="match status" value="5"/>
</dbReference>
<dbReference type="EMBL" id="CAJPEX010003069">
    <property type="protein sequence ID" value="CAG0921817.1"/>
    <property type="molecule type" value="Genomic_DNA"/>
</dbReference>
<dbReference type="InterPro" id="IPR019775">
    <property type="entry name" value="WD40_repeat_CS"/>
</dbReference>
<dbReference type="InterPro" id="IPR001680">
    <property type="entry name" value="WD40_rpt"/>
</dbReference>
<dbReference type="InterPro" id="IPR036322">
    <property type="entry name" value="WD40_repeat_dom_sf"/>
</dbReference>
<dbReference type="SUPFAM" id="SSF160897">
    <property type="entry name" value="Taf5 N-terminal domain-like"/>
    <property type="match status" value="1"/>
</dbReference>
<evidence type="ECO:0000256" key="4">
    <source>
        <dbReference type="ARBA" id="ARBA00022737"/>
    </source>
</evidence>
<keyword evidence="4" id="KW-0677">Repeat</keyword>
<feature type="repeat" description="WD" evidence="9">
    <location>
        <begin position="532"/>
        <end position="573"/>
    </location>
</feature>
<dbReference type="InterPro" id="IPR037264">
    <property type="entry name" value="TFIID_NTD2_sf"/>
</dbReference>
<dbReference type="PROSITE" id="PS50896">
    <property type="entry name" value="LISH"/>
    <property type="match status" value="1"/>
</dbReference>
<dbReference type="CDD" id="cd08044">
    <property type="entry name" value="TAF5_NTD2"/>
    <property type="match status" value="1"/>
</dbReference>
<feature type="repeat" description="WD" evidence="9">
    <location>
        <begin position="616"/>
        <end position="648"/>
    </location>
</feature>
<feature type="region of interest" description="Disordered" evidence="10">
    <location>
        <begin position="282"/>
        <end position="346"/>
    </location>
</feature>
<dbReference type="InterPro" id="IPR006594">
    <property type="entry name" value="LisH"/>
</dbReference>
<dbReference type="Gene3D" id="2.130.10.10">
    <property type="entry name" value="YVTN repeat-like/Quinoprotein amine dehydrogenase"/>
    <property type="match status" value="2"/>
</dbReference>
<keyword evidence="13" id="KW-1185">Reference proteome</keyword>
<dbReference type="InterPro" id="IPR015943">
    <property type="entry name" value="WD40/YVTN_repeat-like_dom_sf"/>
</dbReference>
<name>A0A7R9BXB1_9CRUS</name>
<evidence type="ECO:0000256" key="9">
    <source>
        <dbReference type="PROSITE-ProRule" id="PRU00221"/>
    </source>
</evidence>
<dbReference type="GO" id="GO:0016251">
    <property type="term" value="F:RNA polymerase II general transcription initiation factor activity"/>
    <property type="evidence" value="ECO:0007669"/>
    <property type="project" value="TreeGrafter"/>
</dbReference>
<dbReference type="InterPro" id="IPR020472">
    <property type="entry name" value="WD40_PAC1"/>
</dbReference>
<evidence type="ECO:0000256" key="10">
    <source>
        <dbReference type="SAM" id="MobiDB-lite"/>
    </source>
</evidence>
<dbReference type="Pfam" id="PF04494">
    <property type="entry name" value="TFIID_NTD2"/>
    <property type="match status" value="1"/>
</dbReference>
<dbReference type="GO" id="GO:0005669">
    <property type="term" value="C:transcription factor TFIID complex"/>
    <property type="evidence" value="ECO:0007669"/>
    <property type="project" value="TreeGrafter"/>
</dbReference>
<evidence type="ECO:0000256" key="3">
    <source>
        <dbReference type="ARBA" id="ARBA00022574"/>
    </source>
</evidence>
<comment type="subcellular location">
    <subcellularLocation>
        <location evidence="1">Nucleus</location>
    </subcellularLocation>
</comment>
<evidence type="ECO:0000256" key="7">
    <source>
        <dbReference type="ARBA" id="ARBA00023242"/>
    </source>
</evidence>
<sequence length="728" mass="81228">MENSDMPVMISVSTASVGGENMKSYSSESQRKPHGGPVLDKDTAVTILKYLKKKNLDSTLEAFRHEAGLIEPIGDVDLEDNDASDDVGVWSAYKTETDPLDYEATYNEFKRFLGNALDLYKHELHAMLYPVFLHMYIELVYNGHEAKSESFMKRFGPIQEYYYQQDITKLAMITRREHMKHNDFLDTLKSNQFTVRLSRDAYSVLRRFMDEKRAKVSVLLNVVQEHLYLDVYEGIPRNKEQVETTAGAMNGEAMQQANKGKVYYGLPKEPDVHVNLDEPVDSMLASEGGTSSAAAAVTTGAEDEASKPKKKKSKKDSIFSKKTKNDPNAPPVNRLPLPEPRDVDKKEKLRAVRESMKRITLGPDSMPSICFYTFTNTNVAKVTCVKICEDTSLLAVGFSDSKLKIFTLVPTKLKAMKKAEELTTIDKCADDVYARMMDESTAEQQKQLVGHCGPIYCCSFSPDRTMLLSCAEDGHIRLWSLLTWTCLVIYRGHIFPVWEVKFAPHGFYFASCGHDKTVRLWSTDQNQPQRLYAGHLSDVDCVEFHPNSNYVASGSSDRTVRLWDCVSGSCVRVLTGHKTSIHALAFSNDGRYLASGSRDGDLMLWDLARAYLLARLDAHSSTVYSLCFSRDGNLLASGGLDCTLKLWDYAKLAKEFAAESSAPGAATPGTTPHNPDVRMGEEELLLLGSYPTKKTPIIELHFTRRNLLVGAGAFDGAVVVASDISAKK</sequence>
<dbReference type="PANTHER" id="PTHR19879:SF1">
    <property type="entry name" value="CANNONBALL-RELATED"/>
    <property type="match status" value="1"/>
</dbReference>
<evidence type="ECO:0000256" key="1">
    <source>
        <dbReference type="ARBA" id="ARBA00004123"/>
    </source>
</evidence>
<keyword evidence="5" id="KW-0805">Transcription regulation</keyword>
<gene>
    <name evidence="12" type="ORF">NMOB1V02_LOCUS9304</name>
</gene>
<keyword evidence="6" id="KW-0804">Transcription</keyword>
<dbReference type="CDD" id="cd00200">
    <property type="entry name" value="WD40"/>
    <property type="match status" value="1"/>
</dbReference>
<dbReference type="SMART" id="SM00320">
    <property type="entry name" value="WD40"/>
    <property type="match status" value="6"/>
</dbReference>
<dbReference type="AlphaFoldDB" id="A0A7R9BXB1"/>